<evidence type="ECO:0000313" key="4">
    <source>
        <dbReference type="Proteomes" id="UP000008810"/>
    </source>
</evidence>
<feature type="region of interest" description="Disordered" evidence="1">
    <location>
        <begin position="1"/>
        <end position="64"/>
    </location>
</feature>
<evidence type="ECO:0000313" key="2">
    <source>
        <dbReference type="EMBL" id="KQJ88036.1"/>
    </source>
</evidence>
<name>I1IKS5_BRADI</name>
<keyword evidence="4" id="KW-1185">Reference proteome</keyword>
<dbReference type="EnsemblPlants" id="KQJ88036">
    <property type="protein sequence ID" value="KQJ88036"/>
    <property type="gene ID" value="BRADI_4g15040v3"/>
</dbReference>
<reference evidence="2" key="2">
    <citation type="submission" date="2017-06" db="EMBL/GenBank/DDBJ databases">
        <title>WGS assembly of Brachypodium distachyon.</title>
        <authorList>
            <consortium name="The International Brachypodium Initiative"/>
            <person name="Lucas S."/>
            <person name="Harmon-Smith M."/>
            <person name="Lail K."/>
            <person name="Tice H."/>
            <person name="Grimwood J."/>
            <person name="Bruce D."/>
            <person name="Barry K."/>
            <person name="Shu S."/>
            <person name="Lindquist E."/>
            <person name="Wang M."/>
            <person name="Pitluck S."/>
            <person name="Vogel J.P."/>
            <person name="Garvin D.F."/>
            <person name="Mockler T.C."/>
            <person name="Schmutz J."/>
            <person name="Rokhsar D."/>
            <person name="Bevan M.W."/>
        </authorList>
    </citation>
    <scope>NUCLEOTIDE SEQUENCE</scope>
    <source>
        <strain evidence="2">Bd21</strain>
    </source>
</reference>
<evidence type="ECO:0000256" key="1">
    <source>
        <dbReference type="SAM" id="MobiDB-lite"/>
    </source>
</evidence>
<organism evidence="2">
    <name type="scientific">Brachypodium distachyon</name>
    <name type="common">Purple false brome</name>
    <name type="synonym">Trachynia distachya</name>
    <dbReference type="NCBI Taxonomy" id="15368"/>
    <lineage>
        <taxon>Eukaryota</taxon>
        <taxon>Viridiplantae</taxon>
        <taxon>Streptophyta</taxon>
        <taxon>Embryophyta</taxon>
        <taxon>Tracheophyta</taxon>
        <taxon>Spermatophyta</taxon>
        <taxon>Magnoliopsida</taxon>
        <taxon>Liliopsida</taxon>
        <taxon>Poales</taxon>
        <taxon>Poaceae</taxon>
        <taxon>BOP clade</taxon>
        <taxon>Pooideae</taxon>
        <taxon>Stipodae</taxon>
        <taxon>Brachypodieae</taxon>
        <taxon>Brachypodium</taxon>
    </lineage>
</organism>
<protein>
    <submittedName>
        <fullName evidence="2 3">Uncharacterized protein</fullName>
    </submittedName>
</protein>
<evidence type="ECO:0000313" key="3">
    <source>
        <dbReference type="EnsemblPlants" id="KQJ88036"/>
    </source>
</evidence>
<proteinExistence type="predicted"/>
<reference evidence="3" key="3">
    <citation type="submission" date="2018-08" db="UniProtKB">
        <authorList>
            <consortium name="EnsemblPlants"/>
        </authorList>
    </citation>
    <scope>IDENTIFICATION</scope>
    <source>
        <strain evidence="3">cv. Bd21</strain>
    </source>
</reference>
<sequence>MAAMARGGEGSLRDAADGLSLPSMAARGGEEAGGDGGRRDSASASRPWCVAGDGDGQPEMTGRPEVTGWTEAAVLQGFYPSIAGGEDGGVALVGCSGTGRSTVEHSVGNDASGGGES</sequence>
<dbReference type="Proteomes" id="UP000008810">
    <property type="component" value="Chromosome 4"/>
</dbReference>
<dbReference type="AlphaFoldDB" id="I1IKS5"/>
<dbReference type="InParanoid" id="I1IKS5"/>
<dbReference type="HOGENOM" id="CLU_2088165_0_0_1"/>
<reference evidence="2 3" key="1">
    <citation type="journal article" date="2010" name="Nature">
        <title>Genome sequencing and analysis of the model grass Brachypodium distachyon.</title>
        <authorList>
            <consortium name="International Brachypodium Initiative"/>
        </authorList>
    </citation>
    <scope>NUCLEOTIDE SEQUENCE [LARGE SCALE GENOMIC DNA]</scope>
    <source>
        <strain evidence="2 3">Bd21</strain>
    </source>
</reference>
<dbReference type="Gramene" id="KQJ88036">
    <property type="protein sequence ID" value="KQJ88036"/>
    <property type="gene ID" value="BRADI_4g15040v3"/>
</dbReference>
<dbReference type="EMBL" id="CM000883">
    <property type="protein sequence ID" value="KQJ88036.1"/>
    <property type="molecule type" value="Genomic_DNA"/>
</dbReference>
<gene>
    <name evidence="2" type="ORF">BRADI_4g15040v3</name>
</gene>
<accession>I1IKS5</accession>
<feature type="region of interest" description="Disordered" evidence="1">
    <location>
        <begin position="96"/>
        <end position="117"/>
    </location>
</feature>